<dbReference type="EMBL" id="MN662311">
    <property type="protein sequence ID" value="QGN73900.1"/>
    <property type="molecule type" value="Genomic_DNA"/>
</dbReference>
<feature type="transmembrane region" description="Helical" evidence="2">
    <location>
        <begin position="132"/>
        <end position="151"/>
    </location>
</feature>
<sequence>MRPMTLHIPILMLGPRALLTRELYYTRDFCCTSECKIMTLSMHTETLLFSLFSSLAILSGILVIRSKNPVHSVLFLILAFCSVSGLLLMLGLDFFAMVFLVVYVGAIAVLFLFVVMMLNIKTAEVSENVLRYLPIGGLIGLLFIFEVLLIVDSDLVPFLKHNAPLQTSTFDLSLGFLANSIPSLLTGRVSFEEWKTDWSLFQAECTNLQSKAGIEHMNPQILQDWSTLIEPMTNIKALGQLMYTYECYYFLVASLILLVAMIGAIVLTMHKASMVRRQDVFAQNTREHTKTVQKVRG</sequence>
<reference evidence="3" key="1">
    <citation type="submission" date="2019-11" db="EMBL/GenBank/DDBJ databases">
        <title>Complete mitogenomes of the marine picoplanktonic green algae Prasinoderma sp. MBIC 10622 and Prasinococcus capsulatus CCMP 1194 (Palmophyllophyceae).</title>
        <authorList>
            <person name="Turmel M."/>
            <person name="Otis C."/>
            <person name="Lemieux C."/>
        </authorList>
    </citation>
    <scope>NUCLEOTIDE SEQUENCE</scope>
</reference>
<feature type="transmembrane region" description="Helical" evidence="2">
    <location>
        <begin position="98"/>
        <end position="120"/>
    </location>
</feature>
<dbReference type="Gene3D" id="1.20.120.1200">
    <property type="entry name" value="NADH-ubiquinone/plastoquinone oxidoreductase chain 6, subunit NuoJ"/>
    <property type="match status" value="1"/>
</dbReference>
<evidence type="ECO:0000256" key="2">
    <source>
        <dbReference type="RuleBase" id="RU004430"/>
    </source>
</evidence>
<dbReference type="PANTHER" id="PTHR33269:SF17">
    <property type="entry name" value="NADH-UBIQUINONE OXIDOREDUCTASE CHAIN 6"/>
    <property type="match status" value="1"/>
</dbReference>
<evidence type="ECO:0000313" key="3">
    <source>
        <dbReference type="EMBL" id="QGN73900.1"/>
    </source>
</evidence>
<keyword evidence="2" id="KW-0472">Membrane</keyword>
<keyword evidence="2" id="KW-0812">Transmembrane</keyword>
<dbReference type="GO" id="GO:0008137">
    <property type="term" value="F:NADH dehydrogenase (ubiquinone) activity"/>
    <property type="evidence" value="ECO:0007669"/>
    <property type="project" value="UniProtKB-UniRule"/>
</dbReference>
<evidence type="ECO:0000256" key="1">
    <source>
        <dbReference type="ARBA" id="ARBA00005698"/>
    </source>
</evidence>
<keyword evidence="2" id="KW-1278">Translocase</keyword>
<keyword evidence="2" id="KW-0520">NAD</keyword>
<comment type="function">
    <text evidence="2">Core subunit of the mitochondrial membrane respiratory chain NADH dehydrogenase (Complex I) which catalyzes electron transfer from NADH through the respiratory chain, using ubiquinone as an electron acceptor. Essential for the catalytic activity and assembly of complex I.</text>
</comment>
<feature type="transmembrane region" description="Helical" evidence="2">
    <location>
        <begin position="73"/>
        <end position="92"/>
    </location>
</feature>
<dbReference type="InterPro" id="IPR001457">
    <property type="entry name" value="NADH_UbQ/plastoQ_OxRdtase_su6"/>
</dbReference>
<gene>
    <name evidence="3" type="primary">nad6</name>
</gene>
<geneLocation type="mitochondrion" evidence="3"/>
<keyword evidence="2" id="KW-0679">Respiratory chain</keyword>
<dbReference type="AlphaFoldDB" id="A0A650AKE9"/>
<dbReference type="InterPro" id="IPR042106">
    <property type="entry name" value="Nuo/plastoQ_OxRdtase_6_NuoJ"/>
</dbReference>
<dbReference type="PANTHER" id="PTHR33269">
    <property type="entry name" value="NADH-UBIQUINONE OXIDOREDUCTASE CHAIN 6"/>
    <property type="match status" value="1"/>
</dbReference>
<keyword evidence="2" id="KW-1133">Transmembrane helix</keyword>
<keyword evidence="2 3" id="KW-0496">Mitochondrion</keyword>
<dbReference type="EC" id="7.1.1.2" evidence="2"/>
<name>A0A650AKE9_9CHLO</name>
<feature type="transmembrane region" description="Helical" evidence="2">
    <location>
        <begin position="248"/>
        <end position="267"/>
    </location>
</feature>
<dbReference type="Pfam" id="PF00499">
    <property type="entry name" value="Oxidored_q3"/>
    <property type="match status" value="1"/>
</dbReference>
<protein>
    <recommendedName>
        <fullName evidence="2">NADH-ubiquinone oxidoreductase chain 6</fullName>
        <ecNumber evidence="2">7.1.1.2</ecNumber>
    </recommendedName>
</protein>
<keyword evidence="2" id="KW-0249">Electron transport</keyword>
<keyword evidence="2" id="KW-0813">Transport</keyword>
<proteinExistence type="inferred from homology"/>
<comment type="catalytic activity">
    <reaction evidence="2">
        <text>a ubiquinone + NADH + 5 H(+)(in) = a ubiquinol + NAD(+) + 4 H(+)(out)</text>
        <dbReference type="Rhea" id="RHEA:29091"/>
        <dbReference type="Rhea" id="RHEA-COMP:9565"/>
        <dbReference type="Rhea" id="RHEA-COMP:9566"/>
        <dbReference type="ChEBI" id="CHEBI:15378"/>
        <dbReference type="ChEBI" id="CHEBI:16389"/>
        <dbReference type="ChEBI" id="CHEBI:17976"/>
        <dbReference type="ChEBI" id="CHEBI:57540"/>
        <dbReference type="ChEBI" id="CHEBI:57945"/>
        <dbReference type="EC" id="7.1.1.2"/>
    </reaction>
</comment>
<comment type="similarity">
    <text evidence="1 2">Belongs to the complex I subunit 6 family.</text>
</comment>
<feature type="transmembrane region" description="Helical" evidence="2">
    <location>
        <begin position="46"/>
        <end position="64"/>
    </location>
</feature>
<dbReference type="GO" id="GO:0031966">
    <property type="term" value="C:mitochondrial membrane"/>
    <property type="evidence" value="ECO:0007669"/>
    <property type="project" value="UniProtKB-SubCell"/>
</dbReference>
<comment type="subcellular location">
    <subcellularLocation>
        <location evidence="2">Mitochondrion membrane</location>
        <topology evidence="2">Multi-pass membrane protein</topology>
    </subcellularLocation>
</comment>
<organism evidence="3">
    <name type="scientific">prasinophyte sp. MBIC10622</name>
    <dbReference type="NCBI Taxonomy" id="156113"/>
    <lineage>
        <taxon>Eukaryota</taxon>
        <taxon>Viridiplantae</taxon>
        <taxon>Chlorophyta</taxon>
    </lineage>
</organism>
<accession>A0A650AKE9</accession>
<keyword evidence="2" id="KW-0830">Ubiquinone</keyword>